<dbReference type="OrthoDB" id="7069254at2"/>
<feature type="region of interest" description="Disordered" evidence="1">
    <location>
        <begin position="140"/>
        <end position="166"/>
    </location>
</feature>
<protein>
    <submittedName>
        <fullName evidence="2">Uncharacterized protein</fullName>
    </submittedName>
</protein>
<feature type="compositionally biased region" description="Basic and acidic residues" evidence="1">
    <location>
        <begin position="157"/>
        <end position="166"/>
    </location>
</feature>
<proteinExistence type="predicted"/>
<name>A0A4R1CC24_9ACTN</name>
<comment type="caution">
    <text evidence="2">The sequence shown here is derived from an EMBL/GenBank/DDBJ whole genome shotgun (WGS) entry which is preliminary data.</text>
</comment>
<dbReference type="RefSeq" id="WP_131583225.1">
    <property type="nucleotide sequence ID" value="NZ_SJZJ01000012.1"/>
</dbReference>
<reference evidence="2 3" key="1">
    <citation type="submission" date="2019-03" db="EMBL/GenBank/DDBJ databases">
        <authorList>
            <person name="Kim M.K.M."/>
        </authorList>
    </citation>
    <scope>NUCLEOTIDE SEQUENCE [LARGE SCALE GENOMIC DNA]</scope>
    <source>
        <strain evidence="2 3">18JY15-6</strain>
    </source>
</reference>
<sequence>MLLVSAIALVLVCALLVTLAGFWFRDADRALLAGERAVRRQRAWSTERATFLASRTRIADGVQVGAETVAFGSAVTRAGHRAVTAIPFGLLRAIPATRERAERMQAAHDERAAQMYDAIDSVSARIADGVRKRLTGAEGLPRELGSAGQPDVLAGEFEVHDEIDPG</sequence>
<dbReference type="EMBL" id="SJZJ01000012">
    <property type="protein sequence ID" value="TCJ28067.1"/>
    <property type="molecule type" value="Genomic_DNA"/>
</dbReference>
<accession>A0A4R1CC24</accession>
<keyword evidence="3" id="KW-1185">Reference proteome</keyword>
<evidence type="ECO:0000313" key="3">
    <source>
        <dbReference type="Proteomes" id="UP000295453"/>
    </source>
</evidence>
<dbReference type="Proteomes" id="UP000295453">
    <property type="component" value="Unassembled WGS sequence"/>
</dbReference>
<organism evidence="2 3">
    <name type="scientific">Nocardioides jejuensis</name>
    <dbReference type="NCBI Taxonomy" id="2502782"/>
    <lineage>
        <taxon>Bacteria</taxon>
        <taxon>Bacillati</taxon>
        <taxon>Actinomycetota</taxon>
        <taxon>Actinomycetes</taxon>
        <taxon>Propionibacteriales</taxon>
        <taxon>Nocardioidaceae</taxon>
        <taxon>Nocardioides</taxon>
    </lineage>
</organism>
<dbReference type="AlphaFoldDB" id="A0A4R1CC24"/>
<evidence type="ECO:0000313" key="2">
    <source>
        <dbReference type="EMBL" id="TCJ28067.1"/>
    </source>
</evidence>
<gene>
    <name evidence="2" type="ORF">EPD65_08765</name>
</gene>
<evidence type="ECO:0000256" key="1">
    <source>
        <dbReference type="SAM" id="MobiDB-lite"/>
    </source>
</evidence>